<dbReference type="PROSITE" id="PS50828">
    <property type="entry name" value="SMR"/>
    <property type="match status" value="1"/>
</dbReference>
<dbReference type="GO" id="GO:0004519">
    <property type="term" value="F:endonuclease activity"/>
    <property type="evidence" value="ECO:0007669"/>
    <property type="project" value="UniProtKB-KW"/>
</dbReference>
<dbReference type="PANTHER" id="PTHR35562:SF2">
    <property type="entry name" value="DNA ENDONUCLEASE SMRA-RELATED"/>
    <property type="match status" value="1"/>
</dbReference>
<dbReference type="RefSeq" id="WP_106207526.1">
    <property type="nucleotide sequence ID" value="NZ_PVTD01000012.1"/>
</dbReference>
<keyword evidence="3" id="KW-0540">Nuclease</keyword>
<evidence type="ECO:0000256" key="1">
    <source>
        <dbReference type="SAM" id="MobiDB-lite"/>
    </source>
</evidence>
<protein>
    <submittedName>
        <fullName evidence="3">DNA-nicking Smr family endonuclease</fullName>
    </submittedName>
</protein>
<proteinExistence type="predicted"/>
<feature type="region of interest" description="Disordered" evidence="1">
    <location>
        <begin position="28"/>
        <end position="56"/>
    </location>
</feature>
<accession>A0A2T0RHR5</accession>
<dbReference type="PANTHER" id="PTHR35562">
    <property type="entry name" value="DNA ENDONUCLEASE SMRA-RELATED"/>
    <property type="match status" value="1"/>
</dbReference>
<evidence type="ECO:0000313" key="4">
    <source>
        <dbReference type="Proteomes" id="UP000239480"/>
    </source>
</evidence>
<dbReference type="Proteomes" id="UP000239480">
    <property type="component" value="Unassembled WGS sequence"/>
</dbReference>
<comment type="caution">
    <text evidence="3">The sequence shown here is derived from an EMBL/GenBank/DDBJ whole genome shotgun (WGS) entry which is preliminary data.</text>
</comment>
<dbReference type="Gene3D" id="3.30.1370.110">
    <property type="match status" value="1"/>
</dbReference>
<dbReference type="InterPro" id="IPR002625">
    <property type="entry name" value="Smr_dom"/>
</dbReference>
<keyword evidence="3" id="KW-0255">Endonuclease</keyword>
<evidence type="ECO:0000313" key="3">
    <source>
        <dbReference type="EMBL" id="PRY20698.1"/>
    </source>
</evidence>
<feature type="domain" description="Smr" evidence="2">
    <location>
        <begin position="113"/>
        <end position="203"/>
    </location>
</feature>
<keyword evidence="3" id="KW-0378">Hydrolase</keyword>
<name>A0A2T0RHR5_9RHOB</name>
<reference evidence="3 4" key="1">
    <citation type="submission" date="2018-03" db="EMBL/GenBank/DDBJ databases">
        <title>Genomic Encyclopedia of Archaeal and Bacterial Type Strains, Phase II (KMG-II): from individual species to whole genera.</title>
        <authorList>
            <person name="Goeker M."/>
        </authorList>
    </citation>
    <scope>NUCLEOTIDE SEQUENCE [LARGE SCALE GENOMIC DNA]</scope>
    <source>
        <strain evidence="3 4">DSM 29328</strain>
    </source>
</reference>
<dbReference type="EMBL" id="PVTD01000012">
    <property type="protein sequence ID" value="PRY20698.1"/>
    <property type="molecule type" value="Genomic_DNA"/>
</dbReference>
<dbReference type="SUPFAM" id="SSF160443">
    <property type="entry name" value="SMR domain-like"/>
    <property type="match status" value="1"/>
</dbReference>
<dbReference type="AlphaFoldDB" id="A0A2T0RHR5"/>
<dbReference type="Pfam" id="PF01713">
    <property type="entry name" value="Smr"/>
    <property type="match status" value="1"/>
</dbReference>
<dbReference type="InterPro" id="IPR036063">
    <property type="entry name" value="Smr_dom_sf"/>
</dbReference>
<keyword evidence="4" id="KW-1185">Reference proteome</keyword>
<gene>
    <name evidence="3" type="ORF">CLV78_11271</name>
</gene>
<sequence>MTRKRHPRTLSEDDLSLWQQVARTARPLKPTTILAKPGHTLPDADPAPIDPPPKQPARTIPAFRVGEAARYDHSKGHNLTPTLEAQLTAQHVQMDRKTFGKMKKGKIRPDRKIDLHGMSLAQAHPALTRFILGAQADGCRLVLVVTGKGKVRDDPGPIPTPRGVLRNQVPSWLSLPPLGSVVLQVTDAHISHGGSGAYYVYLRRHPGRRGR</sequence>
<organism evidence="3 4">
    <name type="scientific">Aliiruegeria haliotis</name>
    <dbReference type="NCBI Taxonomy" id="1280846"/>
    <lineage>
        <taxon>Bacteria</taxon>
        <taxon>Pseudomonadati</taxon>
        <taxon>Pseudomonadota</taxon>
        <taxon>Alphaproteobacteria</taxon>
        <taxon>Rhodobacterales</taxon>
        <taxon>Roseobacteraceae</taxon>
        <taxon>Aliiruegeria</taxon>
    </lineage>
</organism>
<dbReference type="OrthoDB" id="7165597at2"/>
<evidence type="ECO:0000259" key="2">
    <source>
        <dbReference type="PROSITE" id="PS50828"/>
    </source>
</evidence>